<evidence type="ECO:0000259" key="7">
    <source>
        <dbReference type="PROSITE" id="PS51849"/>
    </source>
</evidence>
<dbReference type="RefSeq" id="WP_188859149.1">
    <property type="nucleotide sequence ID" value="NZ_BMOS01000037.1"/>
</dbReference>
<keyword evidence="9" id="KW-1185">Reference proteome</keyword>
<reference evidence="8" key="2">
    <citation type="submission" date="2020-09" db="EMBL/GenBank/DDBJ databases">
        <authorList>
            <person name="Sun Q."/>
            <person name="Ohkuma M."/>
        </authorList>
    </citation>
    <scope>NUCLEOTIDE SEQUENCE</scope>
    <source>
        <strain evidence="8">JCM 17251</strain>
    </source>
</reference>
<keyword evidence="2" id="KW-1003">Cell membrane</keyword>
<evidence type="ECO:0000256" key="4">
    <source>
        <dbReference type="ARBA" id="ARBA00022989"/>
    </source>
</evidence>
<evidence type="ECO:0000256" key="1">
    <source>
        <dbReference type="ARBA" id="ARBA00004162"/>
    </source>
</evidence>
<organism evidence="8 9">
    <name type="scientific">Oceanobacillus indicireducens</name>
    <dbReference type="NCBI Taxonomy" id="1004261"/>
    <lineage>
        <taxon>Bacteria</taxon>
        <taxon>Bacillati</taxon>
        <taxon>Bacillota</taxon>
        <taxon>Bacilli</taxon>
        <taxon>Bacillales</taxon>
        <taxon>Bacillaceae</taxon>
        <taxon>Oceanobacillus</taxon>
    </lineage>
</organism>
<evidence type="ECO:0000256" key="6">
    <source>
        <dbReference type="SAM" id="Phobius"/>
    </source>
</evidence>
<dbReference type="InterPro" id="IPR024449">
    <property type="entry name" value="Anti-sigma_RsgI_N"/>
</dbReference>
<dbReference type="Proteomes" id="UP000624041">
    <property type="component" value="Unassembled WGS sequence"/>
</dbReference>
<reference evidence="8" key="1">
    <citation type="journal article" date="2014" name="Int. J. Syst. Evol. Microbiol.">
        <title>Complete genome sequence of Corynebacterium casei LMG S-19264T (=DSM 44701T), isolated from a smear-ripened cheese.</title>
        <authorList>
            <consortium name="US DOE Joint Genome Institute (JGI-PGF)"/>
            <person name="Walter F."/>
            <person name="Albersmeier A."/>
            <person name="Kalinowski J."/>
            <person name="Ruckert C."/>
        </authorList>
    </citation>
    <scope>NUCLEOTIDE SEQUENCE</scope>
    <source>
        <strain evidence="8">JCM 17251</strain>
    </source>
</reference>
<keyword evidence="4 6" id="KW-1133">Transmembrane helix</keyword>
<evidence type="ECO:0000256" key="5">
    <source>
        <dbReference type="ARBA" id="ARBA00023136"/>
    </source>
</evidence>
<keyword evidence="3 6" id="KW-0812">Transmembrane</keyword>
<feature type="domain" description="RsgI N-terminal anti-sigma" evidence="7">
    <location>
        <begin position="2"/>
        <end position="50"/>
    </location>
</feature>
<keyword evidence="5 6" id="KW-0472">Membrane</keyword>
<evidence type="ECO:0000313" key="8">
    <source>
        <dbReference type="EMBL" id="GGN65436.1"/>
    </source>
</evidence>
<dbReference type="GO" id="GO:0005886">
    <property type="term" value="C:plasma membrane"/>
    <property type="evidence" value="ECO:0007669"/>
    <property type="project" value="UniProtKB-SubCell"/>
</dbReference>
<comment type="caution">
    <text evidence="8">The sequence shown here is derived from an EMBL/GenBank/DDBJ whole genome shotgun (WGS) entry which is preliminary data.</text>
</comment>
<dbReference type="EMBL" id="BMOS01000037">
    <property type="protein sequence ID" value="GGN65436.1"/>
    <property type="molecule type" value="Genomic_DNA"/>
</dbReference>
<dbReference type="Pfam" id="PF23750">
    <property type="entry name" value="RsgI_M"/>
    <property type="match status" value="1"/>
</dbReference>
<protein>
    <recommendedName>
        <fullName evidence="7">RsgI N-terminal anti-sigma domain-containing protein</fullName>
    </recommendedName>
</protein>
<accession>A0A918D4J4</accession>
<evidence type="ECO:0000256" key="2">
    <source>
        <dbReference type="ARBA" id="ARBA00022475"/>
    </source>
</evidence>
<comment type="subcellular location">
    <subcellularLocation>
        <location evidence="1">Cell membrane</location>
        <topology evidence="1">Single-pass membrane protein</topology>
    </subcellularLocation>
</comment>
<proteinExistence type="predicted"/>
<dbReference type="Pfam" id="PF12791">
    <property type="entry name" value="RsgI_N"/>
    <property type="match status" value="1"/>
</dbReference>
<evidence type="ECO:0000313" key="9">
    <source>
        <dbReference type="Proteomes" id="UP000624041"/>
    </source>
</evidence>
<dbReference type="AlphaFoldDB" id="A0A918D4J4"/>
<dbReference type="PROSITE" id="PS51849">
    <property type="entry name" value="RSGI_N"/>
    <property type="match status" value="1"/>
</dbReference>
<sequence>MRKGIIMEKHRNFVIVLTADGSFEIAVPYDEKTSVGEEVYFNRYISKVRSRKRKRWNVKLISLCLILMLSLFSVLYFVNEDHTYAYVNIDINPSIELKVDENLSVLDITALNQDAEGLVSQLNGLEQRNFQEVLSEILGSCDTFERKEVLIGVSYTTDEKMEITNNIKEYFQTENTDWQYTAFRVPGEVRDRAMENDISMNEEFATLIQSDEEELLETIKIDEEKMDKIHSFYFTDTIPEEPFQIKKLNKEY</sequence>
<name>A0A918D4J4_9BACI</name>
<dbReference type="InterPro" id="IPR055431">
    <property type="entry name" value="RsgI_M"/>
</dbReference>
<gene>
    <name evidence="8" type="ORF">GCM10007971_34260</name>
</gene>
<evidence type="ECO:0000256" key="3">
    <source>
        <dbReference type="ARBA" id="ARBA00022692"/>
    </source>
</evidence>
<feature type="transmembrane region" description="Helical" evidence="6">
    <location>
        <begin position="56"/>
        <end position="78"/>
    </location>
</feature>